<organism evidence="2 3">
    <name type="scientific">Pyrodictium abyssi</name>
    <dbReference type="NCBI Taxonomy" id="54256"/>
    <lineage>
        <taxon>Archaea</taxon>
        <taxon>Thermoproteota</taxon>
        <taxon>Thermoprotei</taxon>
        <taxon>Desulfurococcales</taxon>
        <taxon>Pyrodictiaceae</taxon>
        <taxon>Pyrodictium</taxon>
    </lineage>
</organism>
<proteinExistence type="predicted"/>
<accession>A0ABN6ZPA0</accession>
<evidence type="ECO:0000313" key="3">
    <source>
        <dbReference type="Proteomes" id="UP001341135"/>
    </source>
</evidence>
<evidence type="ECO:0000259" key="1">
    <source>
        <dbReference type="Pfam" id="PF01937"/>
    </source>
</evidence>
<dbReference type="InterPro" id="IPR002791">
    <property type="entry name" value="ARMT1-like_metal-bd"/>
</dbReference>
<evidence type="ECO:0000313" key="2">
    <source>
        <dbReference type="EMBL" id="BES82029.1"/>
    </source>
</evidence>
<reference evidence="2 3" key="1">
    <citation type="submission" date="2023-09" db="EMBL/GenBank/DDBJ databases">
        <title>Pyrofollis japonicus gen. nov. sp. nov., a novel member of the family Pyrodictiaceae isolated from the Iheya North hydrothermal field.</title>
        <authorList>
            <person name="Miyazaki U."/>
            <person name="Sanari M."/>
            <person name="Tame A."/>
            <person name="Kitajima M."/>
            <person name="Okamoto A."/>
            <person name="Sawayama S."/>
            <person name="Miyazaki J."/>
            <person name="Takai K."/>
            <person name="Nakagawa S."/>
        </authorList>
    </citation>
    <scope>NUCLEOTIDE SEQUENCE [LARGE SCALE GENOMIC DNA]</scope>
    <source>
        <strain evidence="2 3">AV2</strain>
    </source>
</reference>
<dbReference type="InterPro" id="IPR036075">
    <property type="entry name" value="ARMT-1-like_metal-bd_sf"/>
</dbReference>
<dbReference type="Proteomes" id="UP001341135">
    <property type="component" value="Chromosome"/>
</dbReference>
<sequence length="305" mass="33983">MRVTPYCVACALLKRAVELEMHEEDYTRKLAIYRKLLEAVNLYIGPDIEVAELATVSFRRLKALLDRKSLYEEVIRRNLNKAISRAKSIEESLAGKPLDERIAGALRAASLATGYRPFNTLDRLLAEPPSAVDLAAFGTSLKVGRDDSKRVIDRLYDMRRDGGIVYYAFGSVFELPYDAILIRLLRDELGLGVIGIARSERYEDYATASDLEATGVADLLAEVIDIGSDAATITKEDNEHLYEQLNEASLVVVKGDAQTLYFHNNPPRAPVLFLFAAPCTVLSKLFNVPEKSFNIVLYEQSGEAE</sequence>
<keyword evidence="3" id="KW-1185">Reference proteome</keyword>
<protein>
    <recommendedName>
        <fullName evidence="1">Damage-control phosphatase ARMT1-like metal-binding domain-containing protein</fullName>
    </recommendedName>
</protein>
<name>A0ABN6ZPA0_9CREN</name>
<gene>
    <name evidence="2" type="ORF">PABY_15960</name>
</gene>
<dbReference type="Pfam" id="PF01937">
    <property type="entry name" value="ARMT1-like_dom"/>
    <property type="match status" value="1"/>
</dbReference>
<feature type="domain" description="Damage-control phosphatase ARMT1-like metal-binding" evidence="1">
    <location>
        <begin position="4"/>
        <end position="290"/>
    </location>
</feature>
<dbReference type="SUPFAM" id="SSF111321">
    <property type="entry name" value="AF1104-like"/>
    <property type="match status" value="1"/>
</dbReference>
<dbReference type="Gene3D" id="3.40.50.10880">
    <property type="entry name" value="Uncharacterised protein PF01937, DUF89, domain 3"/>
    <property type="match status" value="1"/>
</dbReference>
<dbReference type="EMBL" id="AP028907">
    <property type="protein sequence ID" value="BES82029.1"/>
    <property type="molecule type" value="Genomic_DNA"/>
</dbReference>